<feature type="domain" description="HTH LytTR-type" evidence="2">
    <location>
        <begin position="177"/>
        <end position="286"/>
    </location>
</feature>
<dbReference type="GO" id="GO:0003677">
    <property type="term" value="F:DNA binding"/>
    <property type="evidence" value="ECO:0007669"/>
    <property type="project" value="UniProtKB-KW"/>
</dbReference>
<evidence type="ECO:0000313" key="4">
    <source>
        <dbReference type="Proteomes" id="UP000678679"/>
    </source>
</evidence>
<feature type="transmembrane region" description="Helical" evidence="1">
    <location>
        <begin position="122"/>
        <end position="143"/>
    </location>
</feature>
<dbReference type="Pfam" id="PF04397">
    <property type="entry name" value="LytTR"/>
    <property type="match status" value="1"/>
</dbReference>
<evidence type="ECO:0000256" key="1">
    <source>
        <dbReference type="SAM" id="Phobius"/>
    </source>
</evidence>
<feature type="transmembrane region" description="Helical" evidence="1">
    <location>
        <begin position="86"/>
        <end position="107"/>
    </location>
</feature>
<keyword evidence="1" id="KW-0472">Membrane</keyword>
<name>A0AAX1N1Y9_9BACT</name>
<organism evidence="3 4">
    <name type="scientific">Flammeovirga yaeyamensis</name>
    <dbReference type="NCBI Taxonomy" id="367791"/>
    <lineage>
        <taxon>Bacteria</taxon>
        <taxon>Pseudomonadati</taxon>
        <taxon>Bacteroidota</taxon>
        <taxon>Cytophagia</taxon>
        <taxon>Cytophagales</taxon>
        <taxon>Flammeovirgaceae</taxon>
        <taxon>Flammeovirga</taxon>
    </lineage>
</organism>
<evidence type="ECO:0000313" key="3">
    <source>
        <dbReference type="EMBL" id="QWG01500.1"/>
    </source>
</evidence>
<keyword evidence="4" id="KW-1185">Reference proteome</keyword>
<dbReference type="KEGG" id="fya:KMW28_17820"/>
<feature type="transmembrane region" description="Helical" evidence="1">
    <location>
        <begin position="51"/>
        <end position="74"/>
    </location>
</feature>
<sequence length="286" mass="32991">MLFKKLNAAFPLITDQKTKWLASFLFGAFVIVFLSVFQPFGIAGISFYKPLFILGYGLITFSSVAFCFFVLPILFKDFFKADQWTVGKAIFFTLLITLMISTVNWYYTSVVGKEFFDVSHSYIKFIGITFSVGIFPIFVFILFTEKSLRHKHEEAAKKITSKLVSNEVNQAVVEKGITFETDNKTYAYNLDQFICVKSEGNYIEIYSISDDHKLKKDVVRLSLKLALQQIDDSYNVHQCHRSYIANFDKIIRVSGNARNYELHIDLIDFQIPVSRSFSKELISIYK</sequence>
<evidence type="ECO:0000259" key="2">
    <source>
        <dbReference type="PROSITE" id="PS50930"/>
    </source>
</evidence>
<proteinExistence type="predicted"/>
<dbReference type="EMBL" id="CP076132">
    <property type="protein sequence ID" value="QWG01500.1"/>
    <property type="molecule type" value="Genomic_DNA"/>
</dbReference>
<reference evidence="3 4" key="1">
    <citation type="submission" date="2021-05" db="EMBL/GenBank/DDBJ databases">
        <title>Comparative genomic studies on the polysaccharide-degrading batcterial strains of the Flammeovirga genus.</title>
        <authorList>
            <person name="Zewei F."/>
            <person name="Zheng Z."/>
            <person name="Yu L."/>
            <person name="Ruyue G."/>
            <person name="Yanhong M."/>
            <person name="Yuanyuan C."/>
            <person name="Jingyan G."/>
            <person name="Wenjun H."/>
        </authorList>
    </citation>
    <scope>NUCLEOTIDE SEQUENCE [LARGE SCALE GENOMIC DNA]</scope>
    <source>
        <strain evidence="3 4">NBRC:100898</strain>
    </source>
</reference>
<dbReference type="PROSITE" id="PS50930">
    <property type="entry name" value="HTH_LYTTR"/>
    <property type="match status" value="1"/>
</dbReference>
<keyword evidence="1" id="KW-1133">Transmembrane helix</keyword>
<dbReference type="AlphaFoldDB" id="A0AAX1N1Y9"/>
<protein>
    <submittedName>
        <fullName evidence="3">LytTR family transcriptional regulator DNA-binding domain-containing protein</fullName>
    </submittedName>
</protein>
<dbReference type="Proteomes" id="UP000678679">
    <property type="component" value="Chromosome 1"/>
</dbReference>
<dbReference type="Gene3D" id="2.40.50.1020">
    <property type="entry name" value="LytTr DNA-binding domain"/>
    <property type="match status" value="1"/>
</dbReference>
<feature type="transmembrane region" description="Helical" evidence="1">
    <location>
        <begin position="20"/>
        <end position="45"/>
    </location>
</feature>
<accession>A0AAX1N1Y9</accession>
<keyword evidence="3" id="KW-0238">DNA-binding</keyword>
<dbReference type="RefSeq" id="WP_169662972.1">
    <property type="nucleotide sequence ID" value="NZ_CP076132.1"/>
</dbReference>
<dbReference type="InterPro" id="IPR007492">
    <property type="entry name" value="LytTR_DNA-bd_dom"/>
</dbReference>
<keyword evidence="1" id="KW-0812">Transmembrane</keyword>
<dbReference type="SMART" id="SM00850">
    <property type="entry name" value="LytTR"/>
    <property type="match status" value="1"/>
</dbReference>
<gene>
    <name evidence="3" type="ORF">KMW28_17820</name>
</gene>